<keyword evidence="4" id="KW-1003">Cell membrane</keyword>
<evidence type="ECO:0000256" key="11">
    <source>
        <dbReference type="ARBA" id="ARBA00023180"/>
    </source>
</evidence>
<accession>A0A6P8H4H0</accession>
<dbReference type="InParanoid" id="A0A6P8H4H0"/>
<keyword evidence="10" id="KW-1015">Disulfide bond</keyword>
<keyword evidence="6 13" id="KW-0812">Transmembrane</keyword>
<keyword evidence="14" id="KW-1185">Reference proteome</keyword>
<reference evidence="15" key="1">
    <citation type="submission" date="2025-08" db="UniProtKB">
        <authorList>
            <consortium name="RefSeq"/>
        </authorList>
    </citation>
    <scope>IDENTIFICATION</scope>
    <source>
        <tissue evidence="15">Tentacle</tissue>
    </source>
</reference>
<sequence length="279" mass="30927">MARDRVETSELDWSNLQDPNKIVYTIGIYGWRKRCLYFLILLIMILAIINLSLTIWILVVMDFNSDGMGKMRITDTGVKLYGHAEFVESLHANEIRASYNKPLLVQSTNHLVVNARDGNGNITGQLYLGGDQVVAKNKYLRIKTDKDKEILYADKDKIVFRSDKLEFSSPYGAHFTGSVETPTVRSPPKQHLTLESLTQSLHMNAPEEISMKAVAGGMTLESLTDITMTTKGKITLDAESVTFKNLKPSGSVKNNACELCVQPDGSLFLGSSGCSNLCP</sequence>
<protein>
    <submittedName>
        <fullName evidence="15">Gamma-sarcoglycan-like</fullName>
    </submittedName>
</protein>
<evidence type="ECO:0000256" key="4">
    <source>
        <dbReference type="ARBA" id="ARBA00022475"/>
    </source>
</evidence>
<dbReference type="PANTHER" id="PTHR12939">
    <property type="entry name" value="SARCOGLYCAN"/>
    <property type="match status" value="1"/>
</dbReference>
<keyword evidence="8 13" id="KW-1133">Transmembrane helix</keyword>
<evidence type="ECO:0000313" key="15">
    <source>
        <dbReference type="RefSeq" id="XP_031550331.1"/>
    </source>
</evidence>
<keyword evidence="11" id="KW-0325">Glycoprotein</keyword>
<evidence type="ECO:0000256" key="10">
    <source>
        <dbReference type="ARBA" id="ARBA00023157"/>
    </source>
</evidence>
<evidence type="ECO:0000256" key="13">
    <source>
        <dbReference type="SAM" id="Phobius"/>
    </source>
</evidence>
<comment type="subcellular location">
    <subcellularLocation>
        <location evidence="2">Cell membrane</location>
        <location evidence="2">Sarcolemma</location>
        <topology evidence="2">Single-pass type II membrane protein</topology>
    </subcellularLocation>
    <subcellularLocation>
        <location evidence="1">Cytoplasm</location>
        <location evidence="1">Cytoskeleton</location>
    </subcellularLocation>
</comment>
<keyword evidence="5" id="KW-0963">Cytoplasm</keyword>
<dbReference type="GO" id="GO:0042383">
    <property type="term" value="C:sarcolemma"/>
    <property type="evidence" value="ECO:0007669"/>
    <property type="project" value="UniProtKB-SubCell"/>
</dbReference>
<dbReference type="RefSeq" id="XP_031550331.1">
    <property type="nucleotide sequence ID" value="XM_031694471.1"/>
</dbReference>
<proteinExistence type="inferred from homology"/>
<evidence type="ECO:0000313" key="14">
    <source>
        <dbReference type="Proteomes" id="UP000515163"/>
    </source>
</evidence>
<dbReference type="FunCoup" id="A0A6P8H4H0">
    <property type="interactions" value="172"/>
</dbReference>
<dbReference type="AlphaFoldDB" id="A0A6P8H4H0"/>
<dbReference type="Proteomes" id="UP000515163">
    <property type="component" value="Unplaced"/>
</dbReference>
<comment type="similarity">
    <text evidence="3">Belongs to the sarcoglycan beta/delta/gamma/zeta family.</text>
</comment>
<evidence type="ECO:0000256" key="8">
    <source>
        <dbReference type="ARBA" id="ARBA00022989"/>
    </source>
</evidence>
<evidence type="ECO:0000256" key="9">
    <source>
        <dbReference type="ARBA" id="ARBA00023136"/>
    </source>
</evidence>
<evidence type="ECO:0000256" key="2">
    <source>
        <dbReference type="ARBA" id="ARBA00004274"/>
    </source>
</evidence>
<dbReference type="GO" id="GO:0016012">
    <property type="term" value="C:sarcoglycan complex"/>
    <property type="evidence" value="ECO:0007669"/>
    <property type="project" value="InterPro"/>
</dbReference>
<dbReference type="InterPro" id="IPR006875">
    <property type="entry name" value="Sarcoglycan"/>
</dbReference>
<dbReference type="GeneID" id="116287778"/>
<organism evidence="14 15">
    <name type="scientific">Actinia tenebrosa</name>
    <name type="common">Australian red waratah sea anemone</name>
    <dbReference type="NCBI Taxonomy" id="6105"/>
    <lineage>
        <taxon>Eukaryota</taxon>
        <taxon>Metazoa</taxon>
        <taxon>Cnidaria</taxon>
        <taxon>Anthozoa</taxon>
        <taxon>Hexacorallia</taxon>
        <taxon>Actiniaria</taxon>
        <taxon>Actiniidae</taxon>
        <taxon>Actinia</taxon>
    </lineage>
</organism>
<keyword evidence="12" id="KW-0206">Cytoskeleton</keyword>
<evidence type="ECO:0000256" key="1">
    <source>
        <dbReference type="ARBA" id="ARBA00004245"/>
    </source>
</evidence>
<keyword evidence="9 13" id="KW-0472">Membrane</keyword>
<feature type="transmembrane region" description="Helical" evidence="13">
    <location>
        <begin position="36"/>
        <end position="61"/>
    </location>
</feature>
<evidence type="ECO:0000256" key="7">
    <source>
        <dbReference type="ARBA" id="ARBA00022968"/>
    </source>
</evidence>
<keyword evidence="7" id="KW-0735">Signal-anchor</keyword>
<dbReference type="OrthoDB" id="5973998at2759"/>
<gene>
    <name evidence="15" type="primary">LOC116287778</name>
</gene>
<dbReference type="KEGG" id="aten:116287778"/>
<dbReference type="InterPro" id="IPR039972">
    <property type="entry name" value="Sarcoglycan_gamma/delta/zeta"/>
</dbReference>
<evidence type="ECO:0000256" key="6">
    <source>
        <dbReference type="ARBA" id="ARBA00022692"/>
    </source>
</evidence>
<dbReference type="Pfam" id="PF04790">
    <property type="entry name" value="Sarcoglycan_1"/>
    <property type="match status" value="1"/>
</dbReference>
<dbReference type="GO" id="GO:0005856">
    <property type="term" value="C:cytoskeleton"/>
    <property type="evidence" value="ECO:0007669"/>
    <property type="project" value="UniProtKB-SubCell"/>
</dbReference>
<evidence type="ECO:0000256" key="12">
    <source>
        <dbReference type="ARBA" id="ARBA00023212"/>
    </source>
</evidence>
<evidence type="ECO:0000256" key="5">
    <source>
        <dbReference type="ARBA" id="ARBA00022490"/>
    </source>
</evidence>
<name>A0A6P8H4H0_ACTTE</name>
<dbReference type="PANTHER" id="PTHR12939:SF10">
    <property type="entry name" value="EG:4F1.1 PROTEIN"/>
    <property type="match status" value="1"/>
</dbReference>
<evidence type="ECO:0000256" key="3">
    <source>
        <dbReference type="ARBA" id="ARBA00007574"/>
    </source>
</evidence>